<sequence length="63" mass="7554">GYPVDVVYENQSDNKWYSPLMKEFKTQFQPTPEYVEEMLNSKLTKHFFSNAEITDLKQQYLTN</sequence>
<reference evidence="1 2" key="1">
    <citation type="submission" date="2020-04" db="EMBL/GenBank/DDBJ databases">
        <title>Whole-genome sequencing of Vibrio spp. from China reveals different genetic environments of blaCTX-M-14 among diverse lineages.</title>
        <authorList>
            <person name="Zheng Z."/>
            <person name="Ye L."/>
            <person name="Chen S."/>
        </authorList>
    </citation>
    <scope>NUCLEOTIDE SEQUENCE [LARGE SCALE GENOMIC DNA]</scope>
    <source>
        <strain evidence="1 2">Vb0551</strain>
    </source>
</reference>
<dbReference type="Proteomes" id="UP000518904">
    <property type="component" value="Unassembled WGS sequence"/>
</dbReference>
<name>A0A7Y0SQL4_VIBPH</name>
<accession>A0A7Y0SQL4</accession>
<evidence type="ECO:0000313" key="1">
    <source>
        <dbReference type="EMBL" id="NMU87785.1"/>
    </source>
</evidence>
<gene>
    <name evidence="1" type="ORF">HKB16_33595</name>
</gene>
<evidence type="ECO:0000313" key="2">
    <source>
        <dbReference type="Proteomes" id="UP000518904"/>
    </source>
</evidence>
<organism evidence="1 2">
    <name type="scientific">Vibrio parahaemolyticus</name>
    <dbReference type="NCBI Taxonomy" id="670"/>
    <lineage>
        <taxon>Bacteria</taxon>
        <taxon>Pseudomonadati</taxon>
        <taxon>Pseudomonadota</taxon>
        <taxon>Gammaproteobacteria</taxon>
        <taxon>Vibrionales</taxon>
        <taxon>Vibrionaceae</taxon>
        <taxon>Vibrio</taxon>
    </lineage>
</organism>
<feature type="non-terminal residue" evidence="1">
    <location>
        <position position="1"/>
    </location>
</feature>
<dbReference type="EMBL" id="JABCLB010002797">
    <property type="protein sequence ID" value="NMU87785.1"/>
    <property type="molecule type" value="Genomic_DNA"/>
</dbReference>
<comment type="caution">
    <text evidence="1">The sequence shown here is derived from an EMBL/GenBank/DDBJ whole genome shotgun (WGS) entry which is preliminary data.</text>
</comment>
<dbReference type="AlphaFoldDB" id="A0A7Y0SQL4"/>
<protein>
    <submittedName>
        <fullName evidence="1">Capsular biosynthesis protein</fullName>
    </submittedName>
</protein>
<proteinExistence type="predicted"/>